<organism evidence="1">
    <name type="scientific">uncultured Caudovirales phage</name>
    <dbReference type="NCBI Taxonomy" id="2100421"/>
    <lineage>
        <taxon>Viruses</taxon>
        <taxon>Duplodnaviria</taxon>
        <taxon>Heunggongvirae</taxon>
        <taxon>Uroviricota</taxon>
        <taxon>Caudoviricetes</taxon>
        <taxon>Peduoviridae</taxon>
        <taxon>Maltschvirus</taxon>
        <taxon>Maltschvirus maltsch</taxon>
    </lineage>
</organism>
<evidence type="ECO:0000313" key="1">
    <source>
        <dbReference type="EMBL" id="CAB4126285.1"/>
    </source>
</evidence>
<protein>
    <recommendedName>
        <fullName evidence="2">Tail completion protein</fullName>
    </recommendedName>
</protein>
<name>A0A6J5KYG0_9CAUD</name>
<gene>
    <name evidence="1" type="ORF">UFOVP70_29</name>
</gene>
<evidence type="ECO:0008006" key="2">
    <source>
        <dbReference type="Google" id="ProtNLM"/>
    </source>
</evidence>
<dbReference type="EMBL" id="LR796193">
    <property type="protein sequence ID" value="CAB4126285.1"/>
    <property type="molecule type" value="Genomic_DNA"/>
</dbReference>
<proteinExistence type="predicted"/>
<sequence length="139" mass="15674">MATQQNPVQYAKAIQYQLNSIVSPVPVYAAFNRNFASQPKFVTWMLRNVHQPVYTGPVQSVKGIDRPTFQISIFTQQIEDGFTISNQILQSLHGYSGLFGGATNGFQISKADVFWLYNSYNNDEKLAQIFLDCTLDIPT</sequence>
<accession>A0A6J5KYG0</accession>
<reference evidence="1" key="1">
    <citation type="submission" date="2020-04" db="EMBL/GenBank/DDBJ databases">
        <authorList>
            <person name="Chiriac C."/>
            <person name="Salcher M."/>
            <person name="Ghai R."/>
            <person name="Kavagutti S V."/>
        </authorList>
    </citation>
    <scope>NUCLEOTIDE SEQUENCE</scope>
</reference>